<gene>
    <name evidence="1" type="ORF">AVEN_255949_1</name>
</gene>
<dbReference type="AlphaFoldDB" id="A0A4Y2TX15"/>
<name>A0A4Y2TX15_ARAVE</name>
<comment type="caution">
    <text evidence="1">The sequence shown here is derived from an EMBL/GenBank/DDBJ whole genome shotgun (WGS) entry which is preliminary data.</text>
</comment>
<dbReference type="Proteomes" id="UP000499080">
    <property type="component" value="Unassembled WGS sequence"/>
</dbReference>
<dbReference type="EMBL" id="BGPR01031690">
    <property type="protein sequence ID" value="GBO04892.1"/>
    <property type="molecule type" value="Genomic_DNA"/>
</dbReference>
<evidence type="ECO:0000313" key="1">
    <source>
        <dbReference type="EMBL" id="GBO04892.1"/>
    </source>
</evidence>
<reference evidence="1 2" key="1">
    <citation type="journal article" date="2019" name="Sci. Rep.">
        <title>Orb-weaving spider Araneus ventricosus genome elucidates the spidroin gene catalogue.</title>
        <authorList>
            <person name="Kono N."/>
            <person name="Nakamura H."/>
            <person name="Ohtoshi R."/>
            <person name="Moran D.A.P."/>
            <person name="Shinohara A."/>
            <person name="Yoshida Y."/>
            <person name="Fujiwara M."/>
            <person name="Mori M."/>
            <person name="Tomita M."/>
            <person name="Arakawa K."/>
        </authorList>
    </citation>
    <scope>NUCLEOTIDE SEQUENCE [LARGE SCALE GENOMIC DNA]</scope>
</reference>
<organism evidence="1 2">
    <name type="scientific">Araneus ventricosus</name>
    <name type="common">Orbweaver spider</name>
    <name type="synonym">Epeira ventricosa</name>
    <dbReference type="NCBI Taxonomy" id="182803"/>
    <lineage>
        <taxon>Eukaryota</taxon>
        <taxon>Metazoa</taxon>
        <taxon>Ecdysozoa</taxon>
        <taxon>Arthropoda</taxon>
        <taxon>Chelicerata</taxon>
        <taxon>Arachnida</taxon>
        <taxon>Araneae</taxon>
        <taxon>Araneomorphae</taxon>
        <taxon>Entelegynae</taxon>
        <taxon>Araneoidea</taxon>
        <taxon>Araneidae</taxon>
        <taxon>Araneus</taxon>
    </lineage>
</organism>
<protein>
    <submittedName>
        <fullName evidence="1">Uncharacterized protein</fullName>
    </submittedName>
</protein>
<evidence type="ECO:0000313" key="2">
    <source>
        <dbReference type="Proteomes" id="UP000499080"/>
    </source>
</evidence>
<accession>A0A4Y2TX15</accession>
<sequence length="125" mass="14241">MILAKATIPLTTGSTRTVSNRGRAQKVNSKKEELLRTASLKPLKGTFFNALRPKLLPSRSEGSLGGAPFPSNFYHLEASNVVEMIHPKLPENKTRGFFMVSWWFNCRFTDFSEYKFGKMCDHKLR</sequence>
<keyword evidence="2" id="KW-1185">Reference proteome</keyword>
<proteinExistence type="predicted"/>